<accession>A0A0C9STT2</accession>
<protein>
    <submittedName>
        <fullName evidence="2">Glycosyltransferase family 90 protein</fullName>
    </submittedName>
</protein>
<proteinExistence type="predicted"/>
<keyword evidence="2" id="KW-0808">Transferase</keyword>
<dbReference type="Pfam" id="PF05686">
    <property type="entry name" value="Glyco_transf_90"/>
    <property type="match status" value="1"/>
</dbReference>
<dbReference type="InterPro" id="IPR051091">
    <property type="entry name" value="O-Glucosyltr/Glycosyltrsf_90"/>
</dbReference>
<dbReference type="HOGENOM" id="CLU_005027_3_2_1"/>
<dbReference type="InterPro" id="IPR006598">
    <property type="entry name" value="CAP10"/>
</dbReference>
<evidence type="ECO:0000313" key="2">
    <source>
        <dbReference type="EMBL" id="KIJ12304.1"/>
    </source>
</evidence>
<feature type="domain" description="Glycosyl transferase CAP10" evidence="1">
    <location>
        <begin position="334"/>
        <end position="610"/>
    </location>
</feature>
<sequence>MHLNCAKFVSCRSASAVLVACIVVITLRTILLGSPQTCIEGFSGVDLRPHAPSLPFDAVIDEPGDVLQPQLESPQAEVRPLEEHTYTPDGLLVVNPNGPHPIFELMQNAETAWEAKLARASKTLDEAVAEYKRRYKRPPPRGFDKWWDYVMKHDVQLPDEYDEIYHDLEPFWGIDPYDLAITQEELEQRQGTVTVHKTPSNAGLEIVGETLPEDRRAELQRTIENILGLLKDVQHELPPLRITFSPYDNPSMLSDWRIKNMTLEAAAKGTTIKRSELPAIKEAGWVQACPPNSPARLHPPSVPPLSTTTNISSAPKTFVASHRATMDPCTHPSLLTSHGQFLSHKAGPFPQHTLVPRFSLCASLLHHDIRPPVPYGWTSGADAEAEGDVPWDVKVDGRLGWRGSTTGIYASPDSAWMHAHRARFVTATSALAGNVSVLGVPTDAEVPVGVPEEVRMGVINPAWMDVAFAGGPVGCDVDGGTCAEMEELWEFRRRQRRREEGRYKFIFDIDGNGWSGRFKRLVTGNALVFKATIYPEWFSSRIEPWVHYVPIQVSYTDLHDAVAFFRTHDALGAKIAAAGKEWSQGFWRKEDMSAYLYRLLLEYARVASVDRGSMDYI</sequence>
<dbReference type="OrthoDB" id="541052at2759"/>
<evidence type="ECO:0000313" key="3">
    <source>
        <dbReference type="Proteomes" id="UP000053647"/>
    </source>
</evidence>
<organism evidence="2 3">
    <name type="scientific">Paxillus involutus ATCC 200175</name>
    <dbReference type="NCBI Taxonomy" id="664439"/>
    <lineage>
        <taxon>Eukaryota</taxon>
        <taxon>Fungi</taxon>
        <taxon>Dikarya</taxon>
        <taxon>Basidiomycota</taxon>
        <taxon>Agaricomycotina</taxon>
        <taxon>Agaricomycetes</taxon>
        <taxon>Agaricomycetidae</taxon>
        <taxon>Boletales</taxon>
        <taxon>Paxilineae</taxon>
        <taxon>Paxillaceae</taxon>
        <taxon>Paxillus</taxon>
    </lineage>
</organism>
<reference evidence="2 3" key="1">
    <citation type="submission" date="2014-06" db="EMBL/GenBank/DDBJ databases">
        <authorList>
            <consortium name="DOE Joint Genome Institute"/>
            <person name="Kuo A."/>
            <person name="Kohler A."/>
            <person name="Nagy L.G."/>
            <person name="Floudas D."/>
            <person name="Copeland A."/>
            <person name="Barry K.W."/>
            <person name="Cichocki N."/>
            <person name="Veneault-Fourrey C."/>
            <person name="LaButti K."/>
            <person name="Lindquist E.A."/>
            <person name="Lipzen A."/>
            <person name="Lundell T."/>
            <person name="Morin E."/>
            <person name="Murat C."/>
            <person name="Sun H."/>
            <person name="Tunlid A."/>
            <person name="Henrissat B."/>
            <person name="Grigoriev I.V."/>
            <person name="Hibbett D.S."/>
            <person name="Martin F."/>
            <person name="Nordberg H.P."/>
            <person name="Cantor M.N."/>
            <person name="Hua S.X."/>
        </authorList>
    </citation>
    <scope>NUCLEOTIDE SEQUENCE [LARGE SCALE GENOMIC DNA]</scope>
    <source>
        <strain evidence="2 3">ATCC 200175</strain>
    </source>
</reference>
<dbReference type="AlphaFoldDB" id="A0A0C9STT2"/>
<name>A0A0C9STT2_PAXIN</name>
<dbReference type="Proteomes" id="UP000053647">
    <property type="component" value="Unassembled WGS sequence"/>
</dbReference>
<dbReference type="SMART" id="SM00672">
    <property type="entry name" value="CAP10"/>
    <property type="match status" value="1"/>
</dbReference>
<gene>
    <name evidence="2" type="ORF">PAXINDRAFT_137198</name>
</gene>
<dbReference type="GO" id="GO:0016740">
    <property type="term" value="F:transferase activity"/>
    <property type="evidence" value="ECO:0007669"/>
    <property type="project" value="UniProtKB-KW"/>
</dbReference>
<reference evidence="3" key="2">
    <citation type="submission" date="2015-01" db="EMBL/GenBank/DDBJ databases">
        <title>Evolutionary Origins and Diversification of the Mycorrhizal Mutualists.</title>
        <authorList>
            <consortium name="DOE Joint Genome Institute"/>
            <consortium name="Mycorrhizal Genomics Consortium"/>
            <person name="Kohler A."/>
            <person name="Kuo A."/>
            <person name="Nagy L.G."/>
            <person name="Floudas D."/>
            <person name="Copeland A."/>
            <person name="Barry K.W."/>
            <person name="Cichocki N."/>
            <person name="Veneault-Fourrey C."/>
            <person name="LaButti K."/>
            <person name="Lindquist E.A."/>
            <person name="Lipzen A."/>
            <person name="Lundell T."/>
            <person name="Morin E."/>
            <person name="Murat C."/>
            <person name="Riley R."/>
            <person name="Ohm R."/>
            <person name="Sun H."/>
            <person name="Tunlid A."/>
            <person name="Henrissat B."/>
            <person name="Grigoriev I.V."/>
            <person name="Hibbett D.S."/>
            <person name="Martin F."/>
        </authorList>
    </citation>
    <scope>NUCLEOTIDE SEQUENCE [LARGE SCALE GENOMIC DNA]</scope>
    <source>
        <strain evidence="3">ATCC 200175</strain>
    </source>
</reference>
<dbReference type="PANTHER" id="PTHR12203">
    <property type="entry name" value="KDEL LYS-ASP-GLU-LEU CONTAINING - RELATED"/>
    <property type="match status" value="1"/>
</dbReference>
<keyword evidence="3" id="KW-1185">Reference proteome</keyword>
<dbReference type="PANTHER" id="PTHR12203:SF118">
    <property type="entry name" value="BETA-1,2-XYLOSYLTRANSFERASE 1"/>
    <property type="match status" value="1"/>
</dbReference>
<dbReference type="EMBL" id="KN819366">
    <property type="protein sequence ID" value="KIJ12304.1"/>
    <property type="molecule type" value="Genomic_DNA"/>
</dbReference>
<evidence type="ECO:0000259" key="1">
    <source>
        <dbReference type="SMART" id="SM00672"/>
    </source>
</evidence>